<reference evidence="6 7" key="1">
    <citation type="journal article" date="2016" name="Nat. Commun.">
        <title>Thousands of microbial genomes shed light on interconnected biogeochemical processes in an aquifer system.</title>
        <authorList>
            <person name="Anantharaman K."/>
            <person name="Brown C.T."/>
            <person name="Hug L.A."/>
            <person name="Sharon I."/>
            <person name="Castelle C.J."/>
            <person name="Probst A.J."/>
            <person name="Thomas B.C."/>
            <person name="Singh A."/>
            <person name="Wilkins M.J."/>
            <person name="Karaoz U."/>
            <person name="Brodie E.L."/>
            <person name="Williams K.H."/>
            <person name="Hubbard S.S."/>
            <person name="Banfield J.F."/>
        </authorList>
    </citation>
    <scope>NUCLEOTIDE SEQUENCE [LARGE SCALE GENOMIC DNA]</scope>
</reference>
<dbReference type="EMBL" id="MFQZ01000007">
    <property type="protein sequence ID" value="OGH88098.1"/>
    <property type="molecule type" value="Genomic_DNA"/>
</dbReference>
<evidence type="ECO:0000256" key="4">
    <source>
        <dbReference type="ARBA" id="ARBA00023014"/>
    </source>
</evidence>
<protein>
    <recommendedName>
        <fullName evidence="5">Radical SAM core domain-containing protein</fullName>
    </recommendedName>
</protein>
<evidence type="ECO:0000313" key="7">
    <source>
        <dbReference type="Proteomes" id="UP000177907"/>
    </source>
</evidence>
<feature type="domain" description="Radical SAM core" evidence="5">
    <location>
        <begin position="30"/>
        <end position="161"/>
    </location>
</feature>
<evidence type="ECO:0000256" key="2">
    <source>
        <dbReference type="ARBA" id="ARBA00022723"/>
    </source>
</evidence>
<organism evidence="6 7">
    <name type="scientific">Candidatus Magasanikbacteria bacterium RIFOXYC2_FULL_42_28</name>
    <dbReference type="NCBI Taxonomy" id="1798704"/>
    <lineage>
        <taxon>Bacteria</taxon>
        <taxon>Candidatus Magasanikiibacteriota</taxon>
    </lineage>
</organism>
<accession>A0A1F6NW58</accession>
<keyword evidence="1" id="KW-0949">S-adenosyl-L-methionine</keyword>
<sequence length="333" mass="36195">MFKSPTVMVGSPEYHELTGVKSDLIYLMMNFPTSCSLRCRKCALAGKGREMGETLSGEERVMIIKKAVEAGCRTMAVIGEGEPTENFGVMAEGINAAHEAGMTTIMFTTGIALDREQANFYCDHGVSLYISLDSLQPRVYQYLTGNGNLDRVLTNLTVLRAVYAAHPSQPIAGRRLVRLGINTTVSEKNITELPAIRAFANEDIQVVVNPPMRRGRLTGTKQWNRFVADNDEQERLTEAARMASDTGGHTSVANGVCSYFAHGVSVDVDGAFVTCGYAGETGAKLPNATTATADYFRAVNARIRATYTALTDYLGHAPSCPVRDGYDDLVRLL</sequence>
<dbReference type="STRING" id="1798704.A3J93_05610"/>
<keyword evidence="2" id="KW-0479">Metal-binding</keyword>
<dbReference type="InterPro" id="IPR007197">
    <property type="entry name" value="rSAM"/>
</dbReference>
<keyword evidence="4" id="KW-0411">Iron-sulfur</keyword>
<keyword evidence="3" id="KW-0408">Iron</keyword>
<dbReference type="InterPro" id="IPR058240">
    <property type="entry name" value="rSAM_sf"/>
</dbReference>
<dbReference type="SFLD" id="SFLDG01067">
    <property type="entry name" value="SPASM/twitch_domain_containing"/>
    <property type="match status" value="1"/>
</dbReference>
<name>A0A1F6NW58_9BACT</name>
<dbReference type="PANTHER" id="PTHR11228:SF7">
    <property type="entry name" value="PQQA PEPTIDE CYCLASE"/>
    <property type="match status" value="1"/>
</dbReference>
<dbReference type="SUPFAM" id="SSF102114">
    <property type="entry name" value="Radical SAM enzymes"/>
    <property type="match status" value="1"/>
</dbReference>
<dbReference type="Gene3D" id="3.20.20.70">
    <property type="entry name" value="Aldolase class I"/>
    <property type="match status" value="1"/>
</dbReference>
<gene>
    <name evidence="6" type="ORF">A3J93_05610</name>
</gene>
<dbReference type="CDD" id="cd01335">
    <property type="entry name" value="Radical_SAM"/>
    <property type="match status" value="1"/>
</dbReference>
<dbReference type="GO" id="GO:0051536">
    <property type="term" value="F:iron-sulfur cluster binding"/>
    <property type="evidence" value="ECO:0007669"/>
    <property type="project" value="UniProtKB-KW"/>
</dbReference>
<dbReference type="SFLD" id="SFLDS00029">
    <property type="entry name" value="Radical_SAM"/>
    <property type="match status" value="1"/>
</dbReference>
<evidence type="ECO:0000259" key="5">
    <source>
        <dbReference type="Pfam" id="PF04055"/>
    </source>
</evidence>
<proteinExistence type="predicted"/>
<evidence type="ECO:0000256" key="1">
    <source>
        <dbReference type="ARBA" id="ARBA00022691"/>
    </source>
</evidence>
<dbReference type="Proteomes" id="UP000177907">
    <property type="component" value="Unassembled WGS sequence"/>
</dbReference>
<evidence type="ECO:0000313" key="6">
    <source>
        <dbReference type="EMBL" id="OGH88098.1"/>
    </source>
</evidence>
<dbReference type="GO" id="GO:0046872">
    <property type="term" value="F:metal ion binding"/>
    <property type="evidence" value="ECO:0007669"/>
    <property type="project" value="UniProtKB-KW"/>
</dbReference>
<comment type="caution">
    <text evidence="6">The sequence shown here is derived from an EMBL/GenBank/DDBJ whole genome shotgun (WGS) entry which is preliminary data.</text>
</comment>
<dbReference type="GO" id="GO:0003824">
    <property type="term" value="F:catalytic activity"/>
    <property type="evidence" value="ECO:0007669"/>
    <property type="project" value="InterPro"/>
</dbReference>
<dbReference type="AlphaFoldDB" id="A0A1F6NW58"/>
<dbReference type="InterPro" id="IPR050377">
    <property type="entry name" value="Radical_SAM_PqqE_MftC-like"/>
</dbReference>
<dbReference type="PANTHER" id="PTHR11228">
    <property type="entry name" value="RADICAL SAM DOMAIN PROTEIN"/>
    <property type="match status" value="1"/>
</dbReference>
<dbReference type="Pfam" id="PF04055">
    <property type="entry name" value="Radical_SAM"/>
    <property type="match status" value="1"/>
</dbReference>
<evidence type="ECO:0000256" key="3">
    <source>
        <dbReference type="ARBA" id="ARBA00023004"/>
    </source>
</evidence>
<dbReference type="InterPro" id="IPR013785">
    <property type="entry name" value="Aldolase_TIM"/>
</dbReference>